<evidence type="ECO:0000256" key="2">
    <source>
        <dbReference type="SAM" id="Phobius"/>
    </source>
</evidence>
<dbReference type="PANTHER" id="PTHR16124:SF3">
    <property type="entry name" value="MIS18-BINDING PROTEIN 1"/>
    <property type="match status" value="1"/>
</dbReference>
<feature type="transmembrane region" description="Helical" evidence="2">
    <location>
        <begin position="311"/>
        <end position="330"/>
    </location>
</feature>
<feature type="compositionally biased region" description="Basic residues" evidence="1">
    <location>
        <begin position="103"/>
        <end position="113"/>
    </location>
</feature>
<feature type="compositionally biased region" description="Basic and acidic residues" evidence="1">
    <location>
        <begin position="67"/>
        <end position="84"/>
    </location>
</feature>
<keyword evidence="2" id="KW-0812">Transmembrane</keyword>
<dbReference type="PROSITE" id="PS51293">
    <property type="entry name" value="SANT"/>
    <property type="match status" value="1"/>
</dbReference>
<dbReference type="SMART" id="SM00717">
    <property type="entry name" value="SANT"/>
    <property type="match status" value="1"/>
</dbReference>
<dbReference type="Proteomes" id="UP000261560">
    <property type="component" value="Unplaced"/>
</dbReference>
<dbReference type="AlphaFoldDB" id="A0A3B3BLF2"/>
<name>A0A3B3BLF2_ORYME</name>
<evidence type="ECO:0000313" key="6">
    <source>
        <dbReference type="Proteomes" id="UP000261560"/>
    </source>
</evidence>
<proteinExistence type="predicted"/>
<feature type="domain" description="Myb-like" evidence="3">
    <location>
        <begin position="140"/>
        <end position="189"/>
    </location>
</feature>
<feature type="compositionally biased region" description="Polar residues" evidence="1">
    <location>
        <begin position="49"/>
        <end position="66"/>
    </location>
</feature>
<feature type="compositionally biased region" description="Basic and acidic residues" evidence="1">
    <location>
        <begin position="1"/>
        <end position="11"/>
    </location>
</feature>
<accession>A0A3B3BLF2</accession>
<dbReference type="PaxDb" id="30732-ENSOMEP00000005937"/>
<keyword evidence="2" id="KW-1133">Transmembrane helix</keyword>
<dbReference type="Gene3D" id="1.10.10.60">
    <property type="entry name" value="Homeodomain-like"/>
    <property type="match status" value="1"/>
</dbReference>
<dbReference type="InterPro" id="IPR017884">
    <property type="entry name" value="SANT_dom"/>
</dbReference>
<organism evidence="5 6">
    <name type="scientific">Oryzias melastigma</name>
    <name type="common">Marine medaka</name>
    <dbReference type="NCBI Taxonomy" id="30732"/>
    <lineage>
        <taxon>Eukaryota</taxon>
        <taxon>Metazoa</taxon>
        <taxon>Chordata</taxon>
        <taxon>Craniata</taxon>
        <taxon>Vertebrata</taxon>
        <taxon>Euteleostomi</taxon>
        <taxon>Actinopterygii</taxon>
        <taxon>Neopterygii</taxon>
        <taxon>Teleostei</taxon>
        <taxon>Neoteleostei</taxon>
        <taxon>Acanthomorphata</taxon>
        <taxon>Ovalentaria</taxon>
        <taxon>Atherinomorphae</taxon>
        <taxon>Beloniformes</taxon>
        <taxon>Adrianichthyidae</taxon>
        <taxon>Oryziinae</taxon>
        <taxon>Oryzias</taxon>
    </lineage>
</organism>
<evidence type="ECO:0000313" key="5">
    <source>
        <dbReference type="Ensembl" id="ENSOMEP00000005937.1"/>
    </source>
</evidence>
<dbReference type="CDD" id="cd00167">
    <property type="entry name" value="SANT"/>
    <property type="match status" value="1"/>
</dbReference>
<keyword evidence="2" id="KW-0472">Membrane</keyword>
<dbReference type="PANTHER" id="PTHR16124">
    <property type="entry name" value="MIS18-BINDING PROTEIN 1"/>
    <property type="match status" value="1"/>
</dbReference>
<evidence type="ECO:0000256" key="1">
    <source>
        <dbReference type="SAM" id="MobiDB-lite"/>
    </source>
</evidence>
<dbReference type="PROSITE" id="PS50090">
    <property type="entry name" value="MYB_LIKE"/>
    <property type="match status" value="1"/>
</dbReference>
<feature type="region of interest" description="Disordered" evidence="1">
    <location>
        <begin position="182"/>
        <end position="219"/>
    </location>
</feature>
<protein>
    <submittedName>
        <fullName evidence="5">Uncharacterized protein</fullName>
    </submittedName>
</protein>
<dbReference type="GO" id="GO:0000775">
    <property type="term" value="C:chromosome, centromeric region"/>
    <property type="evidence" value="ECO:0007669"/>
    <property type="project" value="TreeGrafter"/>
</dbReference>
<dbReference type="InterPro" id="IPR039110">
    <property type="entry name" value="KNL2-like"/>
</dbReference>
<dbReference type="STRING" id="30732.ENSOMEP00000005937"/>
<evidence type="ECO:0000259" key="4">
    <source>
        <dbReference type="PROSITE" id="PS51293"/>
    </source>
</evidence>
<reference evidence="5" key="1">
    <citation type="submission" date="2025-08" db="UniProtKB">
        <authorList>
            <consortium name="Ensembl"/>
        </authorList>
    </citation>
    <scope>IDENTIFICATION</scope>
</reference>
<evidence type="ECO:0000259" key="3">
    <source>
        <dbReference type="PROSITE" id="PS50090"/>
    </source>
</evidence>
<dbReference type="GeneTree" id="ENSGT00390000007395"/>
<dbReference type="InterPro" id="IPR009057">
    <property type="entry name" value="Homeodomain-like_sf"/>
</dbReference>
<dbReference type="Pfam" id="PF00249">
    <property type="entry name" value="Myb_DNA-binding"/>
    <property type="match status" value="1"/>
</dbReference>
<feature type="domain" description="SANT" evidence="4">
    <location>
        <begin position="143"/>
        <end position="186"/>
    </location>
</feature>
<feature type="compositionally biased region" description="Basic and acidic residues" evidence="1">
    <location>
        <begin position="198"/>
        <end position="217"/>
    </location>
</feature>
<dbReference type="InterPro" id="IPR001005">
    <property type="entry name" value="SANT/Myb"/>
</dbReference>
<keyword evidence="6" id="KW-1185">Reference proteome</keyword>
<dbReference type="SUPFAM" id="SSF46689">
    <property type="entry name" value="Homeodomain-like"/>
    <property type="match status" value="1"/>
</dbReference>
<dbReference type="Ensembl" id="ENSOMET00000006634.1">
    <property type="protein sequence ID" value="ENSOMEP00000005937.1"/>
    <property type="gene ID" value="ENSOMEG00000006981.1"/>
</dbReference>
<reference evidence="5" key="2">
    <citation type="submission" date="2025-09" db="UniProtKB">
        <authorList>
            <consortium name="Ensembl"/>
        </authorList>
    </citation>
    <scope>IDENTIFICATION</scope>
</reference>
<sequence>MPKPGKFHDSSDDSPGTCSSTDKRSGRRTRQTGDTDMRVTRLSSRKRSVPTNLSSPEILETESQLSSEEKRPQRGREVPQKPEQNHSLSSNQSSEEEFTKPKTTNRSRRRNKKPHEQQKSIKIPPAGNPLPTSKKHHTQKPIQEEDEWTEEELSKLQEVVSRYPKHIAGYWEKVARMVGTRTAEECHKKHTSQGASRSPEKTNRRQKRGKEAAKPPEKPVISARAGTLKRKQQVRQFLETLPRDDVNDAFSSTYMRNKQFENFSFTSFFYFKFQRNDDDKYVYQLQRRMKKNQFNVQKNPGPSKVSTIKNISFYFGIFLFLKIFILFVSFRSSSPHQELNG</sequence>
<feature type="region of interest" description="Disordered" evidence="1">
    <location>
        <begin position="1"/>
        <end position="149"/>
    </location>
</feature>